<dbReference type="InterPro" id="IPR036663">
    <property type="entry name" value="Fumarylacetoacetase_C_sf"/>
</dbReference>
<dbReference type="FunFam" id="3.90.850.10:FF:000002">
    <property type="entry name" value="2-hydroxyhepta-2,4-diene-1,7-dioate isomerase"/>
    <property type="match status" value="1"/>
</dbReference>
<feature type="domain" description="Fumarylacetoacetase-like C-terminal" evidence="3">
    <location>
        <begin position="80"/>
        <end position="287"/>
    </location>
</feature>
<dbReference type="InterPro" id="IPR051121">
    <property type="entry name" value="FAH"/>
</dbReference>
<protein>
    <submittedName>
        <fullName evidence="4">Ureidoglycolate lyase</fullName>
        <ecNumber evidence="4">4.3.2.3</ecNumber>
    </submittedName>
</protein>
<proteinExistence type="inferred from homology"/>
<dbReference type="InterPro" id="IPR011234">
    <property type="entry name" value="Fumarylacetoacetase-like_C"/>
</dbReference>
<dbReference type="GO" id="GO:0016853">
    <property type="term" value="F:isomerase activity"/>
    <property type="evidence" value="ECO:0007669"/>
    <property type="project" value="UniProtKB-ARBA"/>
</dbReference>
<dbReference type="GO" id="GO:0019752">
    <property type="term" value="P:carboxylic acid metabolic process"/>
    <property type="evidence" value="ECO:0007669"/>
    <property type="project" value="UniProtKB-ARBA"/>
</dbReference>
<dbReference type="GO" id="GO:0046872">
    <property type="term" value="F:metal ion binding"/>
    <property type="evidence" value="ECO:0007669"/>
    <property type="project" value="UniProtKB-KW"/>
</dbReference>
<evidence type="ECO:0000256" key="2">
    <source>
        <dbReference type="ARBA" id="ARBA00022723"/>
    </source>
</evidence>
<organism evidence="4 5">
    <name type="scientific">Maioricimonas rarisocia</name>
    <dbReference type="NCBI Taxonomy" id="2528026"/>
    <lineage>
        <taxon>Bacteria</taxon>
        <taxon>Pseudomonadati</taxon>
        <taxon>Planctomycetota</taxon>
        <taxon>Planctomycetia</taxon>
        <taxon>Planctomycetales</taxon>
        <taxon>Planctomycetaceae</taxon>
        <taxon>Maioricimonas</taxon>
    </lineage>
</organism>
<evidence type="ECO:0000259" key="3">
    <source>
        <dbReference type="Pfam" id="PF01557"/>
    </source>
</evidence>
<dbReference type="KEGG" id="mri:Mal4_16520"/>
<reference evidence="4 5" key="1">
    <citation type="submission" date="2019-02" db="EMBL/GenBank/DDBJ databases">
        <title>Deep-cultivation of Planctomycetes and their phenomic and genomic characterization uncovers novel biology.</title>
        <authorList>
            <person name="Wiegand S."/>
            <person name="Jogler M."/>
            <person name="Boedeker C."/>
            <person name="Pinto D."/>
            <person name="Vollmers J."/>
            <person name="Rivas-Marin E."/>
            <person name="Kohn T."/>
            <person name="Peeters S.H."/>
            <person name="Heuer A."/>
            <person name="Rast P."/>
            <person name="Oberbeckmann S."/>
            <person name="Bunk B."/>
            <person name="Jeske O."/>
            <person name="Meyerdierks A."/>
            <person name="Storesund J.E."/>
            <person name="Kallscheuer N."/>
            <person name="Luecker S."/>
            <person name="Lage O.M."/>
            <person name="Pohl T."/>
            <person name="Merkel B.J."/>
            <person name="Hornburger P."/>
            <person name="Mueller R.-W."/>
            <person name="Bruemmer F."/>
            <person name="Labrenz M."/>
            <person name="Spormann A.M."/>
            <person name="Op den Camp H."/>
            <person name="Overmann J."/>
            <person name="Amann R."/>
            <person name="Jetten M.S.M."/>
            <person name="Mascher T."/>
            <person name="Medema M.H."/>
            <person name="Devos D.P."/>
            <person name="Kaster A.-K."/>
            <person name="Ovreas L."/>
            <person name="Rohde M."/>
            <person name="Galperin M.Y."/>
            <person name="Jogler C."/>
        </authorList>
    </citation>
    <scope>NUCLEOTIDE SEQUENCE [LARGE SCALE GENOMIC DNA]</scope>
    <source>
        <strain evidence="4 5">Mal4</strain>
    </source>
</reference>
<accession>A0A517Z4D0</accession>
<dbReference type="SUPFAM" id="SSF56529">
    <property type="entry name" value="FAH"/>
    <property type="match status" value="1"/>
</dbReference>
<dbReference type="GO" id="GO:0050385">
    <property type="term" value="F:ureidoglycolate lyase activity"/>
    <property type="evidence" value="ECO:0007669"/>
    <property type="project" value="UniProtKB-EC"/>
</dbReference>
<keyword evidence="5" id="KW-1185">Reference proteome</keyword>
<evidence type="ECO:0000313" key="4">
    <source>
        <dbReference type="EMBL" id="QDU37342.1"/>
    </source>
</evidence>
<keyword evidence="4" id="KW-0456">Lyase</keyword>
<sequence>MKLATLATTDGPRVVAVDTSAAEARYVDLAAVDASLPTSLRGLLATDGGVDRAAAAAEKGLAEGTFVEGDPQAPIPDPGKVICIGLNYRDHAEESGMAIPDEPVCFSKFGNTIVGPGDAIRLPAVSQQVDYEAELVIVIGKRAYGVSQENAFEYVAGYMNGHDVSARDWQIGKPGKQWLLGKTPDTFAPIGPWLVTRDEVADPHALDISLRLNGETMQSGNTREFIFGVDELIAYLTQIMTLEPGDIIFTGTPPGVGMARDPQVFLKPGDDVEVEIAGLGVLANPVVAG</sequence>
<dbReference type="Proteomes" id="UP000320496">
    <property type="component" value="Chromosome"/>
</dbReference>
<evidence type="ECO:0000256" key="1">
    <source>
        <dbReference type="ARBA" id="ARBA00010211"/>
    </source>
</evidence>
<dbReference type="OrthoDB" id="9805307at2"/>
<dbReference type="PANTHER" id="PTHR42796:SF4">
    <property type="entry name" value="FUMARYLACETOACETATE HYDROLASE DOMAIN-CONTAINING PROTEIN 2A"/>
    <property type="match status" value="1"/>
</dbReference>
<dbReference type="PANTHER" id="PTHR42796">
    <property type="entry name" value="FUMARYLACETOACETATE HYDROLASE DOMAIN-CONTAINING PROTEIN 2A-RELATED"/>
    <property type="match status" value="1"/>
</dbReference>
<name>A0A517Z4D0_9PLAN</name>
<keyword evidence="2" id="KW-0479">Metal-binding</keyword>
<dbReference type="EC" id="4.3.2.3" evidence="4"/>
<evidence type="ECO:0000313" key="5">
    <source>
        <dbReference type="Proteomes" id="UP000320496"/>
    </source>
</evidence>
<dbReference type="AlphaFoldDB" id="A0A517Z4D0"/>
<dbReference type="Gene3D" id="3.90.850.10">
    <property type="entry name" value="Fumarylacetoacetase-like, C-terminal domain"/>
    <property type="match status" value="1"/>
</dbReference>
<dbReference type="EMBL" id="CP036275">
    <property type="protein sequence ID" value="QDU37342.1"/>
    <property type="molecule type" value="Genomic_DNA"/>
</dbReference>
<gene>
    <name evidence="4" type="ORF">Mal4_16520</name>
</gene>
<comment type="similarity">
    <text evidence="1">Belongs to the FAH family.</text>
</comment>
<dbReference type="Pfam" id="PF01557">
    <property type="entry name" value="FAA_hydrolase"/>
    <property type="match status" value="1"/>
</dbReference>
<dbReference type="RefSeq" id="WP_145368118.1">
    <property type="nucleotide sequence ID" value="NZ_CP036275.1"/>
</dbReference>